<evidence type="ECO:0000313" key="1">
    <source>
        <dbReference type="EMBL" id="KKO08461.1"/>
    </source>
</evidence>
<dbReference type="AlphaFoldDB" id="A0A0F9VTL3"/>
<proteinExistence type="predicted"/>
<sequence>MQYVDRLRNALSDWRSGLHKTCTRRATTMHVCGACGVTWWTTFADRNELRRPSWCCSSEAHPEIKSQSLAPSRF</sequence>
<reference evidence="1" key="1">
    <citation type="journal article" date="2015" name="Nature">
        <title>Complex archaea that bridge the gap between prokaryotes and eukaryotes.</title>
        <authorList>
            <person name="Spang A."/>
            <person name="Saw J.H."/>
            <person name="Jorgensen S.L."/>
            <person name="Zaremba-Niedzwiedzka K."/>
            <person name="Martijn J."/>
            <person name="Lind A.E."/>
            <person name="van Eijk R."/>
            <person name="Schleper C."/>
            <person name="Guy L."/>
            <person name="Ettema T.J."/>
        </authorList>
    </citation>
    <scope>NUCLEOTIDE SEQUENCE</scope>
</reference>
<accession>A0A0F9VTL3</accession>
<comment type="caution">
    <text evidence="1">The sequence shown here is derived from an EMBL/GenBank/DDBJ whole genome shotgun (WGS) entry which is preliminary data.</text>
</comment>
<gene>
    <name evidence="1" type="ORF">LCGC14_0043990</name>
</gene>
<organism evidence="1">
    <name type="scientific">marine sediment metagenome</name>
    <dbReference type="NCBI Taxonomy" id="412755"/>
    <lineage>
        <taxon>unclassified sequences</taxon>
        <taxon>metagenomes</taxon>
        <taxon>ecological metagenomes</taxon>
    </lineage>
</organism>
<protein>
    <submittedName>
        <fullName evidence="1">Uncharacterized protein</fullName>
    </submittedName>
</protein>
<name>A0A0F9VTL3_9ZZZZ</name>
<dbReference type="EMBL" id="LAZR01000009">
    <property type="protein sequence ID" value="KKO08461.1"/>
    <property type="molecule type" value="Genomic_DNA"/>
</dbReference>